<proteinExistence type="predicted"/>
<reference evidence="1" key="1">
    <citation type="submission" date="2018-02" db="EMBL/GenBank/DDBJ databases">
        <title>Rhizophora mucronata_Transcriptome.</title>
        <authorList>
            <person name="Meera S.P."/>
            <person name="Sreeshan A."/>
            <person name="Augustine A."/>
        </authorList>
    </citation>
    <scope>NUCLEOTIDE SEQUENCE</scope>
    <source>
        <tissue evidence="1">Leaf</tissue>
    </source>
</reference>
<name>A0A2P2KMQ0_RHIMU</name>
<dbReference type="EMBL" id="GGEC01026493">
    <property type="protein sequence ID" value="MBX06977.1"/>
    <property type="molecule type" value="Transcribed_RNA"/>
</dbReference>
<sequence length="67" mass="8071">MAQKRKQVNGYIFFFFSFRVLFFFSPLRGSPVLYYDMKQQTLFCGNDMQIYPRKKDSQESNNLGIRK</sequence>
<protein>
    <submittedName>
        <fullName evidence="1">Uncharacterized protein</fullName>
    </submittedName>
</protein>
<organism evidence="1">
    <name type="scientific">Rhizophora mucronata</name>
    <name type="common">Asiatic mangrove</name>
    <dbReference type="NCBI Taxonomy" id="61149"/>
    <lineage>
        <taxon>Eukaryota</taxon>
        <taxon>Viridiplantae</taxon>
        <taxon>Streptophyta</taxon>
        <taxon>Embryophyta</taxon>
        <taxon>Tracheophyta</taxon>
        <taxon>Spermatophyta</taxon>
        <taxon>Magnoliopsida</taxon>
        <taxon>eudicotyledons</taxon>
        <taxon>Gunneridae</taxon>
        <taxon>Pentapetalae</taxon>
        <taxon>rosids</taxon>
        <taxon>fabids</taxon>
        <taxon>Malpighiales</taxon>
        <taxon>Rhizophoraceae</taxon>
        <taxon>Rhizophora</taxon>
    </lineage>
</organism>
<dbReference type="AlphaFoldDB" id="A0A2P2KMQ0"/>
<evidence type="ECO:0000313" key="1">
    <source>
        <dbReference type="EMBL" id="MBX06977.1"/>
    </source>
</evidence>
<accession>A0A2P2KMQ0</accession>